<sequence length="80" mass="8879">MGAEPDVLNPEGPTLTGAGSLYTDGEWIWREDLAHYVTKYHVALPADFLAHVRALNHVAPEVPERRLIEIASEDLGIKMN</sequence>
<protein>
    <submittedName>
        <fullName evidence="1">Uncharacterized protein</fullName>
    </submittedName>
</protein>
<keyword evidence="2" id="KW-1185">Reference proteome</keyword>
<proteinExistence type="predicted"/>
<gene>
    <name evidence="1" type="ORF">DN051_17425</name>
</gene>
<reference evidence="1 2" key="1">
    <citation type="journal article" date="2019" name="Int. J. Syst. Evol. Microbiol.">
        <title>Streptomyces cadmiisoli sp. nov., a novel actinomycete isolated from cadmium-contaminated soil.</title>
        <authorList>
            <person name="Li K."/>
            <person name="Tang X."/>
            <person name="Zhao J."/>
            <person name="Guo Y."/>
            <person name="Tang Y."/>
            <person name="Gao J."/>
        </authorList>
    </citation>
    <scope>NUCLEOTIDE SEQUENCE [LARGE SCALE GENOMIC DNA]</scope>
    <source>
        <strain evidence="1 2">ZFG47</strain>
    </source>
</reference>
<dbReference type="AlphaFoldDB" id="A0A2Z4JBN3"/>
<dbReference type="Proteomes" id="UP000249616">
    <property type="component" value="Chromosome"/>
</dbReference>
<dbReference type="KEGG" id="scad:DN051_17425"/>
<name>A0A2Z4JBN3_9ACTN</name>
<evidence type="ECO:0000313" key="1">
    <source>
        <dbReference type="EMBL" id="AWW42509.1"/>
    </source>
</evidence>
<organism evidence="1 2">
    <name type="scientific">Streptomyces cadmiisoli</name>
    <dbReference type="NCBI Taxonomy" id="2184053"/>
    <lineage>
        <taxon>Bacteria</taxon>
        <taxon>Bacillati</taxon>
        <taxon>Actinomycetota</taxon>
        <taxon>Actinomycetes</taxon>
        <taxon>Kitasatosporales</taxon>
        <taxon>Streptomycetaceae</taxon>
        <taxon>Streptomyces</taxon>
        <taxon>Streptomyces aurantiacus group</taxon>
    </lineage>
</organism>
<accession>A0A2Z4JBN3</accession>
<evidence type="ECO:0000313" key="2">
    <source>
        <dbReference type="Proteomes" id="UP000249616"/>
    </source>
</evidence>
<dbReference type="EMBL" id="CP030073">
    <property type="protein sequence ID" value="AWW42509.1"/>
    <property type="molecule type" value="Genomic_DNA"/>
</dbReference>